<keyword evidence="1" id="KW-0732">Signal</keyword>
<evidence type="ECO:0000256" key="1">
    <source>
        <dbReference type="SAM" id="SignalP"/>
    </source>
</evidence>
<organism evidence="3 5">
    <name type="scientific">Zhongshania aliphaticivorans</name>
    <dbReference type="NCBI Taxonomy" id="1470434"/>
    <lineage>
        <taxon>Bacteria</taxon>
        <taxon>Pseudomonadati</taxon>
        <taxon>Pseudomonadota</taxon>
        <taxon>Gammaproteobacteria</taxon>
        <taxon>Cellvibrionales</taxon>
        <taxon>Spongiibacteraceae</taxon>
        <taxon>Zhongshania</taxon>
    </lineage>
</organism>
<sequence>MLKSIGNTLKVMWLILLFCVSHSVFASDSWQITSPNDERLFLQISTEFDKPDIISLKKDEQTLFERKMNRVSLAGVCLDKVTASPSIILSETMEGVGVQQLTVLSHKTNWQALHFHHMDQLEDCYPAQTGWLLDDQPMDCICDFSEQERTQAFYTGWYSLLDSFPRGLHWDQTTKQLNSVLINDELGLNTLLTQARHNNTVVFDKFVDGNHWLIIEFNNGIYQSLSLGLVHQGKQWFVWYYVTGNSKAFHAIENIESPQTNELNATFCVEDCQWWGELANVNIDLANQSIEIMDEH</sequence>
<evidence type="ECO:0000313" key="4">
    <source>
        <dbReference type="Proteomes" id="UP000435877"/>
    </source>
</evidence>
<evidence type="ECO:0000313" key="5">
    <source>
        <dbReference type="Proteomes" id="UP000439591"/>
    </source>
</evidence>
<name>A0A5S9NY07_9GAMM</name>
<dbReference type="EMBL" id="CACSIM010000002">
    <property type="protein sequence ID" value="CAA0095729.1"/>
    <property type="molecule type" value="Genomic_DNA"/>
</dbReference>
<dbReference type="RefSeq" id="WP_159268339.1">
    <property type="nucleotide sequence ID" value="NZ_CACSIK010000001.1"/>
</dbReference>
<feature type="signal peptide" evidence="1">
    <location>
        <begin position="1"/>
        <end position="26"/>
    </location>
</feature>
<dbReference type="EMBL" id="CACSIK010000001">
    <property type="protein sequence ID" value="CAA0089095.1"/>
    <property type="molecule type" value="Genomic_DNA"/>
</dbReference>
<accession>A0A5S9NY07</accession>
<evidence type="ECO:0000313" key="2">
    <source>
        <dbReference type="EMBL" id="CAA0089095.1"/>
    </source>
</evidence>
<dbReference type="Proteomes" id="UP000439591">
    <property type="component" value="Unassembled WGS sequence"/>
</dbReference>
<reference evidence="4 5" key="1">
    <citation type="submission" date="2019-11" db="EMBL/GenBank/DDBJ databases">
        <authorList>
            <person name="Holert J."/>
        </authorList>
    </citation>
    <scope>NUCLEOTIDE SEQUENCE [LARGE SCALE GENOMIC DNA]</scope>
    <source>
        <strain evidence="3">BC3_2A</strain>
        <strain evidence="2">SB11_1A</strain>
    </source>
</reference>
<dbReference type="AlphaFoldDB" id="A0A5S9NY07"/>
<proteinExistence type="predicted"/>
<dbReference type="Proteomes" id="UP000435877">
    <property type="component" value="Unassembled WGS sequence"/>
</dbReference>
<gene>
    <name evidence="2" type="ORF">IHBHHGIJ_01705</name>
    <name evidence="3" type="ORF">KFEGEMFD_01307</name>
</gene>
<feature type="chain" id="PRO_5044097850" evidence="1">
    <location>
        <begin position="27"/>
        <end position="296"/>
    </location>
</feature>
<evidence type="ECO:0000313" key="3">
    <source>
        <dbReference type="EMBL" id="CAA0095729.1"/>
    </source>
</evidence>
<protein>
    <submittedName>
        <fullName evidence="3">Uncharacterized protein</fullName>
    </submittedName>
</protein>
<keyword evidence="4" id="KW-1185">Reference proteome</keyword>
<dbReference type="OrthoDB" id="5741560at2"/>